<dbReference type="SUPFAM" id="SSF54675">
    <property type="entry name" value="Nicotinate/Quinolinate PRTase N-terminal domain-like"/>
    <property type="match status" value="1"/>
</dbReference>
<keyword evidence="3 6" id="KW-0662">Pyridine nucleotide biosynthesis</keyword>
<feature type="domain" description="Quinolinate phosphoribosyl transferase N-terminal" evidence="9">
    <location>
        <begin position="20"/>
        <end position="102"/>
    </location>
</feature>
<accession>E1RGE1</accession>
<evidence type="ECO:0000256" key="3">
    <source>
        <dbReference type="ARBA" id="ARBA00022642"/>
    </source>
</evidence>
<sequence length="286" mass="30608">MRINREILTGYLLEDTERGDLTSDVVVPDIDSYAEIVSKDDGIICGLEETAFLFGYAGAKVVLTASDGERVSAGRKLMEIRGKAKAILLVERTALNIIGRMSGIATKTDIIVRKARSVNPKIRIAGTRKTSPGARAIDKKAIVAGGGDPHRYDLSDAFLIKDNHLAVCPAADAIRKAKEYSAYKKIEIEAESPADALADAKAGADIIMLDNMTPEKVSAALGLITDAGLRGRVCIEISGGIDAKNFEDYAALDIDAISMGALTHSVRNFDVSLNMKPGVKNFTVKI</sequence>
<dbReference type="InterPro" id="IPR036068">
    <property type="entry name" value="Nicotinate_pribotase-like_C"/>
</dbReference>
<feature type="binding site" evidence="7">
    <location>
        <begin position="127"/>
        <end position="129"/>
    </location>
    <ligand>
        <name>substrate</name>
    </ligand>
</feature>
<dbReference type="SUPFAM" id="SSF51690">
    <property type="entry name" value="Nicotinate/Quinolinate PRTase C-terminal domain-like"/>
    <property type="match status" value="1"/>
</dbReference>
<evidence type="ECO:0000256" key="6">
    <source>
        <dbReference type="PIRNR" id="PIRNR006250"/>
    </source>
</evidence>
<evidence type="ECO:0000256" key="1">
    <source>
        <dbReference type="ARBA" id="ARBA00004893"/>
    </source>
</evidence>
<feature type="binding site" evidence="7">
    <location>
        <begin position="238"/>
        <end position="240"/>
    </location>
    <ligand>
        <name>substrate</name>
    </ligand>
</feature>
<feature type="binding site" evidence="7">
    <location>
        <position position="189"/>
    </location>
    <ligand>
        <name>substrate</name>
    </ligand>
</feature>
<dbReference type="Gene3D" id="3.90.1170.20">
    <property type="entry name" value="Quinolinate phosphoribosyl transferase, N-terminal domain"/>
    <property type="match status" value="1"/>
</dbReference>
<feature type="binding site" evidence="7">
    <location>
        <position position="210"/>
    </location>
    <ligand>
        <name>substrate</name>
    </ligand>
</feature>
<dbReference type="PIRSF" id="PIRSF006250">
    <property type="entry name" value="NadC_ModD"/>
    <property type="match status" value="1"/>
</dbReference>
<feature type="binding site" evidence="7">
    <location>
        <position position="151"/>
    </location>
    <ligand>
        <name>substrate</name>
    </ligand>
</feature>
<evidence type="ECO:0000259" key="9">
    <source>
        <dbReference type="Pfam" id="PF02749"/>
    </source>
</evidence>
<evidence type="ECO:0000256" key="4">
    <source>
        <dbReference type="ARBA" id="ARBA00022676"/>
    </source>
</evidence>
<dbReference type="GO" id="GO:0009435">
    <property type="term" value="P:NAD+ biosynthetic process"/>
    <property type="evidence" value="ECO:0007669"/>
    <property type="project" value="UniProtKB-UniPathway"/>
</dbReference>
<evidence type="ECO:0000313" key="10">
    <source>
        <dbReference type="EMBL" id="ADN37455.1"/>
    </source>
</evidence>
<dbReference type="GeneID" id="9745207"/>
<dbReference type="GO" id="GO:0005737">
    <property type="term" value="C:cytoplasm"/>
    <property type="evidence" value="ECO:0007669"/>
    <property type="project" value="TreeGrafter"/>
</dbReference>
<dbReference type="Pfam" id="PF01729">
    <property type="entry name" value="QRPTase_C"/>
    <property type="match status" value="1"/>
</dbReference>
<dbReference type="NCBIfam" id="TIGR00078">
    <property type="entry name" value="nadC"/>
    <property type="match status" value="1"/>
</dbReference>
<dbReference type="HOGENOM" id="CLU_039622_2_0_2"/>
<feature type="binding site" evidence="7">
    <location>
        <begin position="259"/>
        <end position="261"/>
    </location>
    <ligand>
        <name>substrate</name>
    </ligand>
</feature>
<evidence type="ECO:0000313" key="11">
    <source>
        <dbReference type="Proteomes" id="UP000006565"/>
    </source>
</evidence>
<dbReference type="OrthoDB" id="115072at2157"/>
<reference evidence="10 11" key="1">
    <citation type="journal article" date="2010" name="Stand. Genomic Sci.">
        <title>Complete genome sequence of Methanoplanus petrolearius type strain (SEBR 4847).</title>
        <authorList>
            <person name="Brambilla E."/>
            <person name="Djao O.D."/>
            <person name="Daligault H."/>
            <person name="Lapidus A."/>
            <person name="Lucas S."/>
            <person name="Hammon N."/>
            <person name="Nolan M."/>
            <person name="Tice H."/>
            <person name="Cheng J.F."/>
            <person name="Han C."/>
            <person name="Tapia R."/>
            <person name="Goodwin L."/>
            <person name="Pitluck S."/>
            <person name="Liolios K."/>
            <person name="Ivanova N."/>
            <person name="Mavromatis K."/>
            <person name="Mikhailova N."/>
            <person name="Pati A."/>
            <person name="Chen A."/>
            <person name="Palaniappan K."/>
            <person name="Land M."/>
            <person name="Hauser L."/>
            <person name="Chang Y.J."/>
            <person name="Jeffries C.D."/>
            <person name="Rohde M."/>
            <person name="Spring S."/>
            <person name="Sikorski J."/>
            <person name="Goker M."/>
            <person name="Woyke T."/>
            <person name="Bristow J."/>
            <person name="Eisen J.A."/>
            <person name="Markowitz V."/>
            <person name="Hugenholtz P."/>
            <person name="Kyrpides N.C."/>
            <person name="Klenk H.P."/>
        </authorList>
    </citation>
    <scope>NUCLEOTIDE SEQUENCE [LARGE SCALE GENOMIC DNA]</scope>
    <source>
        <strain evidence="11">DSM 11571 / OCM 486 / SEBR 4847</strain>
    </source>
</reference>
<dbReference type="Proteomes" id="UP000006565">
    <property type="component" value="Chromosome"/>
</dbReference>
<dbReference type="EMBL" id="CP002117">
    <property type="protein sequence ID" value="ADN37455.1"/>
    <property type="molecule type" value="Genomic_DNA"/>
</dbReference>
<feature type="binding site" evidence="7">
    <location>
        <position position="92"/>
    </location>
    <ligand>
        <name>substrate</name>
    </ligand>
</feature>
<dbReference type="GO" id="GO:0034213">
    <property type="term" value="P:quinolinate catabolic process"/>
    <property type="evidence" value="ECO:0007669"/>
    <property type="project" value="TreeGrafter"/>
</dbReference>
<organism evidence="10 11">
    <name type="scientific">Methanolacinia petrolearia (strain DSM 11571 / OCM 486 / SEBR 4847)</name>
    <name type="common">Methanoplanus petrolearius</name>
    <dbReference type="NCBI Taxonomy" id="679926"/>
    <lineage>
        <taxon>Archaea</taxon>
        <taxon>Methanobacteriati</taxon>
        <taxon>Methanobacteriota</taxon>
        <taxon>Stenosarchaea group</taxon>
        <taxon>Methanomicrobia</taxon>
        <taxon>Methanomicrobiales</taxon>
        <taxon>Methanomicrobiaceae</taxon>
        <taxon>Methanolacinia</taxon>
    </lineage>
</organism>
<comment type="similarity">
    <text evidence="2 6">Belongs to the NadC/ModD family.</text>
</comment>
<dbReference type="InterPro" id="IPR027277">
    <property type="entry name" value="NadC/ModD"/>
</dbReference>
<dbReference type="PANTHER" id="PTHR32179">
    <property type="entry name" value="NICOTINATE-NUCLEOTIDE PYROPHOSPHORYLASE [CARBOXYLATING]"/>
    <property type="match status" value="1"/>
</dbReference>
<proteinExistence type="inferred from homology"/>
<dbReference type="InterPro" id="IPR037128">
    <property type="entry name" value="Quinolinate_PRibosylTase_N_sf"/>
</dbReference>
<dbReference type="KEGG" id="mpi:Mpet_2712"/>
<dbReference type="RefSeq" id="WP_013330628.1">
    <property type="nucleotide sequence ID" value="NC_014507.1"/>
</dbReference>
<comment type="function">
    <text evidence="6">Involved in the catabolism of quinolinic acid (QA).</text>
</comment>
<dbReference type="Pfam" id="PF02749">
    <property type="entry name" value="QRPTase_N"/>
    <property type="match status" value="1"/>
</dbReference>
<name>E1RGE1_METP4</name>
<dbReference type="FunFam" id="3.20.20.70:FF:000030">
    <property type="entry name" value="Nicotinate-nucleotide pyrophosphorylase, carboxylating"/>
    <property type="match status" value="1"/>
</dbReference>
<feature type="binding site" evidence="7">
    <location>
        <position position="161"/>
    </location>
    <ligand>
        <name>substrate</name>
    </ligand>
</feature>
<dbReference type="InterPro" id="IPR022412">
    <property type="entry name" value="Quinolinate_PRibosylTrfase_N"/>
</dbReference>
<dbReference type="STRING" id="679926.Mpet_2712"/>
<dbReference type="PANTHER" id="PTHR32179:SF3">
    <property type="entry name" value="NICOTINATE-NUCLEOTIDE PYROPHOSPHORYLASE [CARBOXYLATING]"/>
    <property type="match status" value="1"/>
</dbReference>
<dbReference type="CDD" id="cd01572">
    <property type="entry name" value="QPRTase"/>
    <property type="match status" value="1"/>
</dbReference>
<evidence type="ECO:0000259" key="8">
    <source>
        <dbReference type="Pfam" id="PF01729"/>
    </source>
</evidence>
<dbReference type="eggNOG" id="arCOG01482">
    <property type="taxonomic scope" value="Archaea"/>
</dbReference>
<keyword evidence="4 6" id="KW-0328">Glycosyltransferase</keyword>
<dbReference type="AlphaFoldDB" id="E1RGE1"/>
<feature type="domain" description="Quinolinate phosphoribosyl transferase C-terminal" evidence="8">
    <location>
        <begin position="104"/>
        <end position="273"/>
    </location>
</feature>
<dbReference type="UniPathway" id="UPA00253">
    <property type="reaction ID" value="UER00331"/>
</dbReference>
<evidence type="ECO:0000256" key="5">
    <source>
        <dbReference type="ARBA" id="ARBA00022679"/>
    </source>
</evidence>
<comment type="pathway">
    <text evidence="1 6">Cofactor biosynthesis; NAD(+) biosynthesis; nicotinate D-ribonucleotide from quinolinate: step 1/1.</text>
</comment>
<evidence type="ECO:0000256" key="7">
    <source>
        <dbReference type="PIRSR" id="PIRSR006250-1"/>
    </source>
</evidence>
<dbReference type="Gene3D" id="3.20.20.70">
    <property type="entry name" value="Aldolase class I"/>
    <property type="match status" value="1"/>
</dbReference>
<comment type="subunit">
    <text evidence="6">Hexamer formed by 3 homodimers.</text>
</comment>
<protein>
    <recommendedName>
        <fullName evidence="6">Nicotinate-nucleotide pyrophosphorylase [carboxylating]</fullName>
        <ecNumber evidence="6">2.4.2.19</ecNumber>
    </recommendedName>
    <alternativeName>
        <fullName evidence="6">Quinolinate phosphoribosyltransferase [decarboxylating]</fullName>
    </alternativeName>
</protein>
<dbReference type="GO" id="GO:0004514">
    <property type="term" value="F:nicotinate-nucleotide diphosphorylase (carboxylating) activity"/>
    <property type="evidence" value="ECO:0007669"/>
    <property type="project" value="UniProtKB-EC"/>
</dbReference>
<gene>
    <name evidence="10" type="ordered locus">Mpet_2712</name>
</gene>
<dbReference type="EC" id="2.4.2.19" evidence="6"/>
<comment type="catalytic activity">
    <reaction evidence="6">
        <text>nicotinate beta-D-ribonucleotide + CO2 + diphosphate = quinolinate + 5-phospho-alpha-D-ribose 1-diphosphate + 2 H(+)</text>
        <dbReference type="Rhea" id="RHEA:12733"/>
        <dbReference type="ChEBI" id="CHEBI:15378"/>
        <dbReference type="ChEBI" id="CHEBI:16526"/>
        <dbReference type="ChEBI" id="CHEBI:29959"/>
        <dbReference type="ChEBI" id="CHEBI:33019"/>
        <dbReference type="ChEBI" id="CHEBI:57502"/>
        <dbReference type="ChEBI" id="CHEBI:58017"/>
        <dbReference type="EC" id="2.4.2.19"/>
    </reaction>
</comment>
<dbReference type="InterPro" id="IPR002638">
    <property type="entry name" value="Quinolinate_PRibosylTrfase_C"/>
</dbReference>
<keyword evidence="5 6" id="KW-0808">Transferase</keyword>
<keyword evidence="11" id="KW-1185">Reference proteome</keyword>
<evidence type="ECO:0000256" key="2">
    <source>
        <dbReference type="ARBA" id="ARBA00009400"/>
    </source>
</evidence>
<dbReference type="InterPro" id="IPR013785">
    <property type="entry name" value="Aldolase_TIM"/>
</dbReference>
<dbReference type="InterPro" id="IPR004393">
    <property type="entry name" value="NadC"/>
</dbReference>